<dbReference type="PATRIC" id="fig|1245469.3.peg.1981"/>
<reference evidence="1 2" key="1">
    <citation type="journal article" date="2013" name="Appl. Environ. Microbiol.">
        <title>Genome analysis suggests that the soil oligotrophic bacterium Agromonas oligotrophica (Bradyrhizobium oligotrophicum) is a nitrogen-fixing symbiont of Aeschynomene indica.</title>
        <authorList>
            <person name="Okubo T."/>
            <person name="Fukushima S."/>
            <person name="Itakura M."/>
            <person name="Oshima K."/>
            <person name="Longtonglang A."/>
            <person name="Teaumroong N."/>
            <person name="Mitsui H."/>
            <person name="Hattori M."/>
            <person name="Hattori R."/>
            <person name="Hattori T."/>
            <person name="Minamisawa K."/>
        </authorList>
    </citation>
    <scope>NUCLEOTIDE SEQUENCE [LARGE SCALE GENOMIC DNA]</scope>
    <source>
        <strain evidence="1 2">S58</strain>
    </source>
</reference>
<dbReference type="EMBL" id="AP012603">
    <property type="protein sequence ID" value="BAM87948.1"/>
    <property type="molecule type" value="Genomic_DNA"/>
</dbReference>
<accession>M4Z3K9</accession>
<sequence>MSMGLDRKPQVRRTPPPSESVVASWYENASLLDSYSIDLSASDQSSMRELARRTLVNPPAWQKALIALRDAMVTPFGIKTSDTVRTSPDGHERVDFFPVQWEGKDEIVLGTDDRHLDFRLSLLRRHSPTGTLLIATTIVHTHNALGFTYLNAIRPFHYLVVRANLARCARTQLQVLR</sequence>
<evidence type="ECO:0000313" key="2">
    <source>
        <dbReference type="Proteomes" id="UP000011841"/>
    </source>
</evidence>
<dbReference type="eggNOG" id="ENOG5030A10">
    <property type="taxonomic scope" value="Bacteria"/>
</dbReference>
<name>M4Z3K9_9BRAD</name>
<dbReference type="RefSeq" id="WP_015665075.1">
    <property type="nucleotide sequence ID" value="NC_020453.1"/>
</dbReference>
<keyword evidence="2" id="KW-1185">Reference proteome</keyword>
<protein>
    <recommendedName>
        <fullName evidence="3">DUF2867 domain-containing protein</fullName>
    </recommendedName>
</protein>
<proteinExistence type="predicted"/>
<dbReference type="OrthoDB" id="7058586at2"/>
<gene>
    <name evidence="1" type="ORF">S58_19410</name>
</gene>
<organism evidence="1 2">
    <name type="scientific">Bradyrhizobium oligotrophicum S58</name>
    <dbReference type="NCBI Taxonomy" id="1245469"/>
    <lineage>
        <taxon>Bacteria</taxon>
        <taxon>Pseudomonadati</taxon>
        <taxon>Pseudomonadota</taxon>
        <taxon>Alphaproteobacteria</taxon>
        <taxon>Hyphomicrobiales</taxon>
        <taxon>Nitrobacteraceae</taxon>
        <taxon>Bradyrhizobium</taxon>
    </lineage>
</organism>
<dbReference type="AlphaFoldDB" id="M4Z3K9"/>
<dbReference type="HOGENOM" id="CLU_116730_1_0_5"/>
<dbReference type="GeneID" id="301815860"/>
<dbReference type="Pfam" id="PF11066">
    <property type="entry name" value="DUF2867"/>
    <property type="match status" value="1"/>
</dbReference>
<dbReference type="KEGG" id="aol:S58_19410"/>
<dbReference type="Proteomes" id="UP000011841">
    <property type="component" value="Chromosome"/>
</dbReference>
<evidence type="ECO:0000313" key="1">
    <source>
        <dbReference type="EMBL" id="BAM87948.1"/>
    </source>
</evidence>
<evidence type="ECO:0008006" key="3">
    <source>
        <dbReference type="Google" id="ProtNLM"/>
    </source>
</evidence>
<dbReference type="InterPro" id="IPR021295">
    <property type="entry name" value="DUF2867"/>
</dbReference>